<proteinExistence type="predicted"/>
<dbReference type="SMART" id="SM00220">
    <property type="entry name" value="S_TKc"/>
    <property type="match status" value="1"/>
</dbReference>
<feature type="region of interest" description="Disordered" evidence="8">
    <location>
        <begin position="309"/>
        <end position="332"/>
    </location>
</feature>
<dbReference type="EMBL" id="FOVH01000029">
    <property type="protein sequence ID" value="SFQ37409.1"/>
    <property type="molecule type" value="Genomic_DNA"/>
</dbReference>
<sequence length="515" mass="55612">MNGGVTTIAGRYELDPVHIGKGGMGEVWGATDTRLRRRVAVKFVRFADDPELIRRFVRESQLTARMAHPGVPVLHDADKVSGGPFDGRLYLVMELVEGINVDDLVAEHDPLPIGWAAAIAAQVCAVLSYAHGKSLVHRDLKPSNLMVDKDGAVKVLDFGLAVALDADERSRLTSTNQTLGTLAYMSPEQFRGRSGPSSDLYALGCVLYQMLTGQSPFNASDHVSYMHAHIYEDAVAVGNLRADVPPELDALVRRLLAKAPEARPASADEAFDALHPYTSGLPELPGAVRSGRSPLRMYADVAGRTLAAYSSPAAPTPPQPTVKPPPADSFSLGDVARARRSAERLMRESRFEEAARALSRTSARAESVLGGDHSEVIALRTELADVYYQAGDYAAAASAFHTLAEDAARRDGGGSETAFGLRFQEAGSRALAGEIDRALAQLRDLIGDETRLFGKDDDRVLEHRRQLGLLLHGAGRTATAVRLLEELAADLGRFRGPDDRTLQAVRETLTRIKPV</sequence>
<evidence type="ECO:0000256" key="3">
    <source>
        <dbReference type="ARBA" id="ARBA00022679"/>
    </source>
</evidence>
<keyword evidence="3" id="KW-0808">Transferase</keyword>
<keyword evidence="11" id="KW-1185">Reference proteome</keyword>
<feature type="compositionally biased region" description="Pro residues" evidence="8">
    <location>
        <begin position="314"/>
        <end position="327"/>
    </location>
</feature>
<dbReference type="PROSITE" id="PS50011">
    <property type="entry name" value="PROTEIN_KINASE_DOM"/>
    <property type="match status" value="1"/>
</dbReference>
<dbReference type="FunFam" id="1.10.510.10:FF:000021">
    <property type="entry name" value="Serine/threonine protein kinase"/>
    <property type="match status" value="1"/>
</dbReference>
<dbReference type="Proteomes" id="UP000183413">
    <property type="component" value="Unassembled WGS sequence"/>
</dbReference>
<protein>
    <recommendedName>
        <fullName evidence="1">non-specific serine/threonine protein kinase</fullName>
        <ecNumber evidence="1">2.7.11.1</ecNumber>
    </recommendedName>
</protein>
<dbReference type="eggNOG" id="COG0515">
    <property type="taxonomic scope" value="Bacteria"/>
</dbReference>
<evidence type="ECO:0000256" key="6">
    <source>
        <dbReference type="ARBA" id="ARBA00022840"/>
    </source>
</evidence>
<keyword evidence="6 7" id="KW-0067">ATP-binding</keyword>
<dbReference type="InParanoid" id="A0A1I5XZQ2"/>
<feature type="domain" description="Protein kinase" evidence="9">
    <location>
        <begin position="13"/>
        <end position="278"/>
    </location>
</feature>
<feature type="binding site" evidence="7">
    <location>
        <position position="42"/>
    </location>
    <ligand>
        <name>ATP</name>
        <dbReference type="ChEBI" id="CHEBI:30616"/>
    </ligand>
</feature>
<dbReference type="Gene3D" id="1.25.40.10">
    <property type="entry name" value="Tetratricopeptide repeat domain"/>
    <property type="match status" value="1"/>
</dbReference>
<dbReference type="SUPFAM" id="SSF56112">
    <property type="entry name" value="Protein kinase-like (PK-like)"/>
    <property type="match status" value="1"/>
</dbReference>
<dbReference type="CDD" id="cd14014">
    <property type="entry name" value="STKc_PknB_like"/>
    <property type="match status" value="1"/>
</dbReference>
<dbReference type="Gene3D" id="3.30.200.20">
    <property type="entry name" value="Phosphorylase Kinase, domain 1"/>
    <property type="match status" value="1"/>
</dbReference>
<dbReference type="InterPro" id="IPR011009">
    <property type="entry name" value="Kinase-like_dom_sf"/>
</dbReference>
<evidence type="ECO:0000256" key="5">
    <source>
        <dbReference type="ARBA" id="ARBA00022777"/>
    </source>
</evidence>
<dbReference type="GO" id="GO:0004674">
    <property type="term" value="F:protein serine/threonine kinase activity"/>
    <property type="evidence" value="ECO:0007669"/>
    <property type="project" value="UniProtKB-KW"/>
</dbReference>
<dbReference type="GO" id="GO:0005524">
    <property type="term" value="F:ATP binding"/>
    <property type="evidence" value="ECO:0007669"/>
    <property type="project" value="UniProtKB-UniRule"/>
</dbReference>
<dbReference type="InterPro" id="IPR000719">
    <property type="entry name" value="Prot_kinase_dom"/>
</dbReference>
<evidence type="ECO:0000256" key="7">
    <source>
        <dbReference type="PROSITE-ProRule" id="PRU10141"/>
    </source>
</evidence>
<evidence type="ECO:0000256" key="4">
    <source>
        <dbReference type="ARBA" id="ARBA00022741"/>
    </source>
</evidence>
<evidence type="ECO:0000256" key="1">
    <source>
        <dbReference type="ARBA" id="ARBA00012513"/>
    </source>
</evidence>
<organism evidence="10 11">
    <name type="scientific">Actinomadura madurae</name>
    <dbReference type="NCBI Taxonomy" id="1993"/>
    <lineage>
        <taxon>Bacteria</taxon>
        <taxon>Bacillati</taxon>
        <taxon>Actinomycetota</taxon>
        <taxon>Actinomycetes</taxon>
        <taxon>Streptosporangiales</taxon>
        <taxon>Thermomonosporaceae</taxon>
        <taxon>Actinomadura</taxon>
    </lineage>
</organism>
<dbReference type="AlphaFoldDB" id="A0A1I5XZQ2"/>
<dbReference type="InterPro" id="IPR017441">
    <property type="entry name" value="Protein_kinase_ATP_BS"/>
</dbReference>
<evidence type="ECO:0000313" key="10">
    <source>
        <dbReference type="EMBL" id="SFQ37409.1"/>
    </source>
</evidence>
<keyword evidence="5 10" id="KW-0418">Kinase</keyword>
<keyword evidence="2 10" id="KW-0723">Serine/threonine-protein kinase</keyword>
<dbReference type="InterPro" id="IPR008271">
    <property type="entry name" value="Ser/Thr_kinase_AS"/>
</dbReference>
<keyword evidence="4 7" id="KW-0547">Nucleotide-binding</keyword>
<dbReference type="PANTHER" id="PTHR43289:SF6">
    <property type="entry name" value="SERINE_THREONINE-PROTEIN KINASE NEKL-3"/>
    <property type="match status" value="1"/>
</dbReference>
<dbReference type="STRING" id="1993.SAMN04489713_1295"/>
<dbReference type="Pfam" id="PF00069">
    <property type="entry name" value="Pkinase"/>
    <property type="match status" value="1"/>
</dbReference>
<evidence type="ECO:0000256" key="2">
    <source>
        <dbReference type="ARBA" id="ARBA00022527"/>
    </source>
</evidence>
<dbReference type="PROSITE" id="PS00107">
    <property type="entry name" value="PROTEIN_KINASE_ATP"/>
    <property type="match status" value="1"/>
</dbReference>
<accession>A0A1I5XZQ2</accession>
<dbReference type="InterPro" id="IPR011990">
    <property type="entry name" value="TPR-like_helical_dom_sf"/>
</dbReference>
<dbReference type="PANTHER" id="PTHR43289">
    <property type="entry name" value="MITOGEN-ACTIVATED PROTEIN KINASE KINASE KINASE 20-RELATED"/>
    <property type="match status" value="1"/>
</dbReference>
<dbReference type="PROSITE" id="PS00108">
    <property type="entry name" value="PROTEIN_KINASE_ST"/>
    <property type="match status" value="1"/>
</dbReference>
<evidence type="ECO:0000313" key="11">
    <source>
        <dbReference type="Proteomes" id="UP000183413"/>
    </source>
</evidence>
<name>A0A1I5XZQ2_9ACTN</name>
<evidence type="ECO:0000259" key="9">
    <source>
        <dbReference type="PROSITE" id="PS50011"/>
    </source>
</evidence>
<gene>
    <name evidence="10" type="ORF">SAMN04489713_1295</name>
</gene>
<dbReference type="EC" id="2.7.11.1" evidence="1"/>
<reference evidence="10 11" key="1">
    <citation type="submission" date="2016-10" db="EMBL/GenBank/DDBJ databases">
        <authorList>
            <person name="de Groot N.N."/>
        </authorList>
    </citation>
    <scope>NUCLEOTIDE SEQUENCE [LARGE SCALE GENOMIC DNA]</scope>
    <source>
        <strain evidence="10 11">DSM 43067</strain>
    </source>
</reference>
<evidence type="ECO:0000256" key="8">
    <source>
        <dbReference type="SAM" id="MobiDB-lite"/>
    </source>
</evidence>
<dbReference type="Pfam" id="PF13424">
    <property type="entry name" value="TPR_12"/>
    <property type="match status" value="1"/>
</dbReference>
<dbReference type="Gene3D" id="1.10.510.10">
    <property type="entry name" value="Transferase(Phosphotransferase) domain 1"/>
    <property type="match status" value="1"/>
</dbReference>